<keyword evidence="5" id="KW-0862">Zinc</keyword>
<dbReference type="GO" id="GO:0008270">
    <property type="term" value="F:zinc ion binding"/>
    <property type="evidence" value="ECO:0007669"/>
    <property type="project" value="UniProtKB-KW"/>
</dbReference>
<dbReference type="PROSITE" id="PS50089">
    <property type="entry name" value="ZF_RING_2"/>
    <property type="match status" value="1"/>
</dbReference>
<dbReference type="InterPro" id="IPR001841">
    <property type="entry name" value="Znf_RING"/>
</dbReference>
<dbReference type="Pfam" id="PF13639">
    <property type="entry name" value="zf-RING_2"/>
    <property type="match status" value="1"/>
</dbReference>
<name>A0ABD3TF34_9LAMI</name>
<accession>A0ABD3TF34</accession>
<dbReference type="SMART" id="SM00184">
    <property type="entry name" value="RING"/>
    <property type="match status" value="1"/>
</dbReference>
<dbReference type="AlphaFoldDB" id="A0ABD3TF34"/>
<feature type="domain" description="RING-type" evidence="7">
    <location>
        <begin position="172"/>
        <end position="213"/>
    </location>
</feature>
<keyword evidence="4 6" id="KW-0863">Zinc-finger</keyword>
<sequence length="218" mass="25564">MTPSKNLTLHYPSTTKTFEYPYTYFFSNQSEIAHAIIQSANLLFPLENIHWGVKYPVADDHTDSKFENLDKTLDRVLEVARNCAQKKANMEIRISKLEKLPLEEYQKKETMLSTYRDLKAKKPLDDWIMENKDDLRFATCYEFIYEKFASKRRYFGLESVKAISRDEGGCYCSICRKETIQGLQVIRMPCSHTFHGICIFQWLARKPTCPLCRSVLFP</sequence>
<dbReference type="PANTHER" id="PTHR15710">
    <property type="entry name" value="E3 UBIQUITIN-PROTEIN LIGASE PRAJA"/>
    <property type="match status" value="1"/>
</dbReference>
<evidence type="ECO:0000256" key="6">
    <source>
        <dbReference type="PROSITE-ProRule" id="PRU00175"/>
    </source>
</evidence>
<evidence type="ECO:0000256" key="3">
    <source>
        <dbReference type="ARBA" id="ARBA00022723"/>
    </source>
</evidence>
<proteinExistence type="predicted"/>
<evidence type="ECO:0000256" key="2">
    <source>
        <dbReference type="ARBA" id="ARBA00012483"/>
    </source>
</evidence>
<evidence type="ECO:0000313" key="8">
    <source>
        <dbReference type="EMBL" id="KAL3835231.1"/>
    </source>
</evidence>
<dbReference type="EMBL" id="JBJXBP010000004">
    <property type="protein sequence ID" value="KAL3835231.1"/>
    <property type="molecule type" value="Genomic_DNA"/>
</dbReference>
<comment type="catalytic activity">
    <reaction evidence="1">
        <text>S-ubiquitinyl-[E2 ubiquitin-conjugating enzyme]-L-cysteine + [acceptor protein]-L-lysine = [E2 ubiquitin-conjugating enzyme]-L-cysteine + N(6)-ubiquitinyl-[acceptor protein]-L-lysine.</text>
        <dbReference type="EC" id="2.3.2.27"/>
    </reaction>
</comment>
<reference evidence="8 9" key="1">
    <citation type="submission" date="2024-12" db="EMBL/GenBank/DDBJ databases">
        <title>The unique morphological basis and parallel evolutionary history of personate flowers in Penstemon.</title>
        <authorList>
            <person name="Depatie T.H."/>
            <person name="Wessinger C.A."/>
        </authorList>
    </citation>
    <scope>NUCLEOTIDE SEQUENCE [LARGE SCALE GENOMIC DNA]</scope>
    <source>
        <strain evidence="8">WTNN_2</strain>
        <tissue evidence="8">Leaf</tissue>
    </source>
</reference>
<dbReference type="Proteomes" id="UP001634393">
    <property type="component" value="Unassembled WGS sequence"/>
</dbReference>
<gene>
    <name evidence="8" type="ORF">ACJIZ3_009967</name>
</gene>
<dbReference type="SUPFAM" id="SSF57850">
    <property type="entry name" value="RING/U-box"/>
    <property type="match status" value="1"/>
</dbReference>
<keyword evidence="9" id="KW-1185">Reference proteome</keyword>
<evidence type="ECO:0000256" key="4">
    <source>
        <dbReference type="ARBA" id="ARBA00022771"/>
    </source>
</evidence>
<organism evidence="8 9">
    <name type="scientific">Penstemon smallii</name>
    <dbReference type="NCBI Taxonomy" id="265156"/>
    <lineage>
        <taxon>Eukaryota</taxon>
        <taxon>Viridiplantae</taxon>
        <taxon>Streptophyta</taxon>
        <taxon>Embryophyta</taxon>
        <taxon>Tracheophyta</taxon>
        <taxon>Spermatophyta</taxon>
        <taxon>Magnoliopsida</taxon>
        <taxon>eudicotyledons</taxon>
        <taxon>Gunneridae</taxon>
        <taxon>Pentapetalae</taxon>
        <taxon>asterids</taxon>
        <taxon>lamiids</taxon>
        <taxon>Lamiales</taxon>
        <taxon>Plantaginaceae</taxon>
        <taxon>Cheloneae</taxon>
        <taxon>Penstemon</taxon>
    </lineage>
</organism>
<evidence type="ECO:0000256" key="5">
    <source>
        <dbReference type="ARBA" id="ARBA00022833"/>
    </source>
</evidence>
<keyword evidence="3" id="KW-0479">Metal-binding</keyword>
<protein>
    <recommendedName>
        <fullName evidence="2">RING-type E3 ubiquitin transferase</fullName>
        <ecNumber evidence="2">2.3.2.27</ecNumber>
    </recommendedName>
</protein>
<evidence type="ECO:0000313" key="9">
    <source>
        <dbReference type="Proteomes" id="UP001634393"/>
    </source>
</evidence>
<dbReference type="Gene3D" id="3.30.40.10">
    <property type="entry name" value="Zinc/RING finger domain, C3HC4 (zinc finger)"/>
    <property type="match status" value="1"/>
</dbReference>
<dbReference type="GO" id="GO:0061630">
    <property type="term" value="F:ubiquitin protein ligase activity"/>
    <property type="evidence" value="ECO:0007669"/>
    <property type="project" value="UniProtKB-EC"/>
</dbReference>
<evidence type="ECO:0000256" key="1">
    <source>
        <dbReference type="ARBA" id="ARBA00000900"/>
    </source>
</evidence>
<dbReference type="PANTHER" id="PTHR15710:SF243">
    <property type="entry name" value="E3 UBIQUITIN-PROTEIN LIGASE PRAJA-2 ISOFORM X1"/>
    <property type="match status" value="1"/>
</dbReference>
<comment type="caution">
    <text evidence="8">The sequence shown here is derived from an EMBL/GenBank/DDBJ whole genome shotgun (WGS) entry which is preliminary data.</text>
</comment>
<dbReference type="InterPro" id="IPR013083">
    <property type="entry name" value="Znf_RING/FYVE/PHD"/>
</dbReference>
<dbReference type="EC" id="2.3.2.27" evidence="2"/>
<evidence type="ECO:0000259" key="7">
    <source>
        <dbReference type="PROSITE" id="PS50089"/>
    </source>
</evidence>